<dbReference type="GO" id="GO:0030036">
    <property type="term" value="P:actin cytoskeleton organization"/>
    <property type="evidence" value="ECO:0007669"/>
    <property type="project" value="InterPro"/>
</dbReference>
<organism evidence="5 6">
    <name type="scientific">Parascaris equorum</name>
    <name type="common">Equine roundworm</name>
    <dbReference type="NCBI Taxonomy" id="6256"/>
    <lineage>
        <taxon>Eukaryota</taxon>
        <taxon>Metazoa</taxon>
        <taxon>Ecdysozoa</taxon>
        <taxon>Nematoda</taxon>
        <taxon>Chromadorea</taxon>
        <taxon>Rhabditida</taxon>
        <taxon>Spirurina</taxon>
        <taxon>Ascaridomorpha</taxon>
        <taxon>Ascaridoidea</taxon>
        <taxon>Ascarididae</taxon>
        <taxon>Parascaris</taxon>
    </lineage>
</organism>
<protein>
    <submittedName>
        <fullName evidence="6">Calponin-homology (CH) domain-containing protein</fullName>
    </submittedName>
</protein>
<reference evidence="6" key="1">
    <citation type="submission" date="2022-11" db="UniProtKB">
        <authorList>
            <consortium name="WormBaseParasite"/>
        </authorList>
    </citation>
    <scope>IDENTIFICATION</scope>
</reference>
<dbReference type="GO" id="GO:0051015">
    <property type="term" value="F:actin filament binding"/>
    <property type="evidence" value="ECO:0007669"/>
    <property type="project" value="InterPro"/>
</dbReference>
<dbReference type="PANTHER" id="PTHR38537:SF8">
    <property type="entry name" value="FILAMIN-A"/>
    <property type="match status" value="1"/>
</dbReference>
<evidence type="ECO:0000256" key="2">
    <source>
        <dbReference type="ARBA" id="ARBA00023203"/>
    </source>
</evidence>
<accession>A0A914RDN5</accession>
<keyword evidence="3" id="KW-1133">Transmembrane helix</keyword>
<proteinExistence type="predicted"/>
<sequence>MDETGVAALRLTAQSLPYAACLDWLLYAQMNNALVLNFLENEEHIKIVNIDSSAIVDRNLKLILGLVWTLVLHYSIAQQIWELPEDSEKVVERSPKEKLMLWIRGKLPDDINLKNFTSDWNSGILLGALSTRIAMDVAEKHLSVVPHLAIIFALIVGPPMAFLAGLCISEESRLVARIAAEKMMDRE</sequence>
<dbReference type="SUPFAM" id="SSF47576">
    <property type="entry name" value="Calponin-homology domain, CH-domain"/>
    <property type="match status" value="1"/>
</dbReference>
<keyword evidence="3" id="KW-0812">Transmembrane</keyword>
<evidence type="ECO:0000313" key="6">
    <source>
        <dbReference type="WBParaSite" id="PEQ_0000442001-mRNA-1"/>
    </source>
</evidence>
<dbReference type="PANTHER" id="PTHR38537">
    <property type="entry name" value="JITTERBUG, ISOFORM N"/>
    <property type="match status" value="1"/>
</dbReference>
<feature type="transmembrane region" description="Helical" evidence="3">
    <location>
        <begin position="144"/>
        <end position="168"/>
    </location>
</feature>
<evidence type="ECO:0000256" key="3">
    <source>
        <dbReference type="SAM" id="Phobius"/>
    </source>
</evidence>
<evidence type="ECO:0000313" key="5">
    <source>
        <dbReference type="Proteomes" id="UP000887564"/>
    </source>
</evidence>
<dbReference type="AlphaFoldDB" id="A0A914RDN5"/>
<dbReference type="WBParaSite" id="PEQ_0000442001-mRNA-1">
    <property type="protein sequence ID" value="PEQ_0000442001-mRNA-1"/>
    <property type="gene ID" value="PEQ_0000442001"/>
</dbReference>
<keyword evidence="2" id="KW-0009">Actin-binding</keyword>
<dbReference type="InterPro" id="IPR001589">
    <property type="entry name" value="Actinin_actin-bd_CS"/>
</dbReference>
<keyword evidence="1" id="KW-0677">Repeat</keyword>
<dbReference type="Proteomes" id="UP000887564">
    <property type="component" value="Unplaced"/>
</dbReference>
<dbReference type="Pfam" id="PF00307">
    <property type="entry name" value="CH"/>
    <property type="match status" value="2"/>
</dbReference>
<evidence type="ECO:0000259" key="4">
    <source>
        <dbReference type="Pfam" id="PF00307"/>
    </source>
</evidence>
<feature type="domain" description="Calponin-homology (CH)" evidence="4">
    <location>
        <begin position="94"/>
        <end position="140"/>
    </location>
</feature>
<feature type="domain" description="Calponin-homology (CH)" evidence="4">
    <location>
        <begin position="31"/>
        <end position="75"/>
    </location>
</feature>
<dbReference type="PROSITE" id="PS00020">
    <property type="entry name" value="ACTININ_2"/>
    <property type="match status" value="1"/>
</dbReference>
<dbReference type="Gene3D" id="1.10.418.10">
    <property type="entry name" value="Calponin-like domain"/>
    <property type="match status" value="2"/>
</dbReference>
<dbReference type="InterPro" id="IPR036872">
    <property type="entry name" value="CH_dom_sf"/>
</dbReference>
<keyword evidence="3" id="KW-0472">Membrane</keyword>
<dbReference type="InterPro" id="IPR044801">
    <property type="entry name" value="Filamin"/>
</dbReference>
<evidence type="ECO:0000256" key="1">
    <source>
        <dbReference type="ARBA" id="ARBA00022737"/>
    </source>
</evidence>
<name>A0A914RDN5_PAREQ</name>
<keyword evidence="5" id="KW-1185">Reference proteome</keyword>
<dbReference type="InterPro" id="IPR001715">
    <property type="entry name" value="CH_dom"/>
</dbReference>
<feature type="transmembrane region" description="Helical" evidence="3">
    <location>
        <begin position="62"/>
        <end position="81"/>
    </location>
</feature>